<dbReference type="InterPro" id="IPR002893">
    <property type="entry name" value="Znf_MYND"/>
</dbReference>
<proteinExistence type="predicted"/>
<keyword evidence="6" id="KW-1185">Reference proteome</keyword>
<evidence type="ECO:0000256" key="2">
    <source>
        <dbReference type="ARBA" id="ARBA00022771"/>
    </source>
</evidence>
<dbReference type="GO" id="GO:0008270">
    <property type="term" value="F:zinc ion binding"/>
    <property type="evidence" value="ECO:0007669"/>
    <property type="project" value="UniProtKB-KW"/>
</dbReference>
<feature type="domain" description="MYND-type" evidence="4">
    <location>
        <begin position="471"/>
        <end position="491"/>
    </location>
</feature>
<dbReference type="EMBL" id="BPWL01000010">
    <property type="protein sequence ID" value="GJJ14919.1"/>
    <property type="molecule type" value="Genomic_DNA"/>
</dbReference>
<reference evidence="5" key="1">
    <citation type="submission" date="2021-10" db="EMBL/GenBank/DDBJ databases">
        <title>De novo Genome Assembly of Clathrus columnatus (Basidiomycota, Fungi) Using Illumina and Nanopore Sequence Data.</title>
        <authorList>
            <person name="Ogiso-Tanaka E."/>
            <person name="Itagaki H."/>
            <person name="Hosoya T."/>
            <person name="Hosaka K."/>
        </authorList>
    </citation>
    <scope>NUCLEOTIDE SEQUENCE</scope>
    <source>
        <strain evidence="5">MO-923</strain>
    </source>
</reference>
<dbReference type="AlphaFoldDB" id="A0AAV5AQD6"/>
<dbReference type="Proteomes" id="UP001050691">
    <property type="component" value="Unassembled WGS sequence"/>
</dbReference>
<name>A0AAV5AQD6_9AGAM</name>
<evidence type="ECO:0000259" key="4">
    <source>
        <dbReference type="Pfam" id="PF01753"/>
    </source>
</evidence>
<comment type="caution">
    <text evidence="5">The sequence shown here is derived from an EMBL/GenBank/DDBJ whole genome shotgun (WGS) entry which is preliminary data.</text>
</comment>
<sequence>MAEQQSQECIKLSQTPSGAISLVKQLRKNPNDKQLLNTLTNIVADPDCWEHLRDADILDLFIDLTLNRIDRNKDEQDPFPSWLLPLQGLFNFMVGVRRSSGGFENKQNREKMIQYLTICPQICDLLYNDGFHICRSEEHAEHIRRTLVSWIQAIWNGTAMVGLAQIKNRLKESHIIAISTWCWLFTTTSQLRSIATLSLSDILEQPITSKNDLEEVITACGSSERLVEAINHILSDENVLDESLTYCMGLSIAFTGQTIRPELIQMFGTLNTTKHVMGALRRQIRYAEQTENTWRIITYSGMLLVNIVNDSKSPTEELTNLISNYSLVPLLAGVLLRIAQASKSGETWLSLVALLKHTCTCTSKSCRIRTSPEYVSALRTHLQWRWWSTLKKLYTTAPKSEVSSKKKIMDEWLLLGRVAGLKEEEEKQRHEEKGVGIKGCWYANCLDLVQQDPDPSCDHPPPPITTISAPSLRKCSGCKKAMYCSTACQSKLEGTQKSVYGLEDRQLR</sequence>
<protein>
    <recommendedName>
        <fullName evidence="4">MYND-type domain-containing protein</fullName>
    </recommendedName>
</protein>
<evidence type="ECO:0000256" key="1">
    <source>
        <dbReference type="ARBA" id="ARBA00022723"/>
    </source>
</evidence>
<dbReference type="SUPFAM" id="SSF144232">
    <property type="entry name" value="HIT/MYND zinc finger-like"/>
    <property type="match status" value="1"/>
</dbReference>
<dbReference type="Gene3D" id="6.10.140.2220">
    <property type="match status" value="1"/>
</dbReference>
<keyword evidence="2" id="KW-0863">Zinc-finger</keyword>
<dbReference type="Pfam" id="PF01753">
    <property type="entry name" value="zf-MYND"/>
    <property type="match status" value="1"/>
</dbReference>
<evidence type="ECO:0000313" key="6">
    <source>
        <dbReference type="Proteomes" id="UP001050691"/>
    </source>
</evidence>
<evidence type="ECO:0000313" key="5">
    <source>
        <dbReference type="EMBL" id="GJJ14919.1"/>
    </source>
</evidence>
<gene>
    <name evidence="5" type="ORF">Clacol_009189</name>
</gene>
<evidence type="ECO:0000256" key="3">
    <source>
        <dbReference type="ARBA" id="ARBA00022833"/>
    </source>
</evidence>
<accession>A0AAV5AQD6</accession>
<keyword evidence="3" id="KW-0862">Zinc</keyword>
<organism evidence="5 6">
    <name type="scientific">Clathrus columnatus</name>
    <dbReference type="NCBI Taxonomy" id="1419009"/>
    <lineage>
        <taxon>Eukaryota</taxon>
        <taxon>Fungi</taxon>
        <taxon>Dikarya</taxon>
        <taxon>Basidiomycota</taxon>
        <taxon>Agaricomycotina</taxon>
        <taxon>Agaricomycetes</taxon>
        <taxon>Phallomycetidae</taxon>
        <taxon>Phallales</taxon>
        <taxon>Clathraceae</taxon>
        <taxon>Clathrus</taxon>
    </lineage>
</organism>
<keyword evidence="1" id="KW-0479">Metal-binding</keyword>